<reference evidence="11" key="1">
    <citation type="submission" date="2018-03" db="EMBL/GenBank/DDBJ databases">
        <title>Lachnoclostridium SNUG30370 gen.nov., sp.nov., isolated from human faeces.</title>
        <authorList>
            <person name="Seo B."/>
            <person name="Jeon K."/>
            <person name="Ko G."/>
        </authorList>
    </citation>
    <scope>NUCLEOTIDE SEQUENCE [LARGE SCALE GENOMIC DNA]</scope>
    <source>
        <strain evidence="11">SNUG30370</strain>
    </source>
</reference>
<reference evidence="9" key="3">
    <citation type="submission" date="2021-10" db="EMBL/GenBank/DDBJ databases">
        <title>Collection of gut derived symbiotic bacterial strains cultured from healthy donors.</title>
        <authorList>
            <person name="Lin H."/>
            <person name="Littmann E."/>
            <person name="Kohout C."/>
            <person name="Pamer E.G."/>
        </authorList>
    </citation>
    <scope>NUCLEOTIDE SEQUENCE</scope>
    <source>
        <strain evidence="9">DFI.4.48</strain>
    </source>
</reference>
<dbReference type="InterPro" id="IPR013012">
    <property type="entry name" value="PTS_EIIB_3"/>
</dbReference>
<protein>
    <submittedName>
        <fullName evidence="10">PTS sugar transporter subunit IIB</fullName>
    </submittedName>
</protein>
<dbReference type="Pfam" id="PF02302">
    <property type="entry name" value="PTS_IIB"/>
    <property type="match status" value="1"/>
</dbReference>
<dbReference type="EMBL" id="JAJDKZ010000041">
    <property type="protein sequence ID" value="MCB8611224.1"/>
    <property type="molecule type" value="Genomic_DNA"/>
</dbReference>
<evidence type="ECO:0000259" key="8">
    <source>
        <dbReference type="PROSITE" id="PS51100"/>
    </source>
</evidence>
<feature type="modified residue" description="Phosphocysteine; by EIIA" evidence="7">
    <location>
        <position position="8"/>
    </location>
</feature>
<dbReference type="InterPro" id="IPR051819">
    <property type="entry name" value="PTS_sugar-specific_EIIB"/>
</dbReference>
<dbReference type="InterPro" id="IPR036095">
    <property type="entry name" value="PTS_EIIB-like_sf"/>
</dbReference>
<dbReference type="Proteomes" id="UP000241201">
    <property type="component" value="Unassembled WGS sequence"/>
</dbReference>
<comment type="caution">
    <text evidence="10">The sequence shown here is derived from an EMBL/GenBank/DDBJ whole genome shotgun (WGS) entry which is preliminary data.</text>
</comment>
<evidence type="ECO:0000313" key="10">
    <source>
        <dbReference type="EMBL" id="PST35827.1"/>
    </source>
</evidence>
<keyword evidence="6" id="KW-0418">Kinase</keyword>
<dbReference type="GO" id="GO:0009401">
    <property type="term" value="P:phosphoenolpyruvate-dependent sugar phosphotransferase system"/>
    <property type="evidence" value="ECO:0007669"/>
    <property type="project" value="UniProtKB-KW"/>
</dbReference>
<dbReference type="PANTHER" id="PTHR34581">
    <property type="entry name" value="PTS SYSTEM N,N'-DIACETYLCHITOBIOSE-SPECIFIC EIIB COMPONENT"/>
    <property type="match status" value="1"/>
</dbReference>
<dbReference type="AlphaFoldDB" id="A0A2T3FKL1"/>
<reference evidence="10" key="2">
    <citation type="journal article" date="2019" name="Int. J. Syst. Evol. Microbiol.">
        <title>Faecalibacillus intestinalis gen. nov., sp. nov. and Faecalibacillus faecis sp. nov., isolated from human faeces.</title>
        <authorList>
            <person name="Seo B."/>
            <person name="Jeon K."/>
            <person name="Baek I."/>
            <person name="Lee Y.M."/>
            <person name="Baek K."/>
            <person name="Ko G."/>
        </authorList>
    </citation>
    <scope>NUCLEOTIDE SEQUENCE</scope>
    <source>
        <strain evidence="10">SNUG30370</strain>
    </source>
</reference>
<evidence type="ECO:0000256" key="2">
    <source>
        <dbReference type="ARBA" id="ARBA00022553"/>
    </source>
</evidence>
<dbReference type="PANTHER" id="PTHR34581:SF2">
    <property type="entry name" value="PTS SYSTEM N,N'-DIACETYLCHITOBIOSE-SPECIFIC EIIB COMPONENT"/>
    <property type="match status" value="1"/>
</dbReference>
<evidence type="ECO:0000256" key="5">
    <source>
        <dbReference type="ARBA" id="ARBA00022683"/>
    </source>
</evidence>
<evidence type="ECO:0000256" key="1">
    <source>
        <dbReference type="ARBA" id="ARBA00022448"/>
    </source>
</evidence>
<dbReference type="GO" id="GO:0008982">
    <property type="term" value="F:protein-N(PI)-phosphohistidine-sugar phosphotransferase activity"/>
    <property type="evidence" value="ECO:0007669"/>
    <property type="project" value="InterPro"/>
</dbReference>
<dbReference type="Proteomes" id="UP001198439">
    <property type="component" value="Unassembled WGS sequence"/>
</dbReference>
<keyword evidence="2" id="KW-0597">Phosphoprotein</keyword>
<name>A0A2T3FKL1_9FIRM</name>
<evidence type="ECO:0000256" key="3">
    <source>
        <dbReference type="ARBA" id="ARBA00022597"/>
    </source>
</evidence>
<organism evidence="10 11">
    <name type="scientific">Faecalibacillus faecis</name>
    <dbReference type="NCBI Taxonomy" id="1982628"/>
    <lineage>
        <taxon>Bacteria</taxon>
        <taxon>Bacillati</taxon>
        <taxon>Bacillota</taxon>
        <taxon>Erysipelotrichia</taxon>
        <taxon>Erysipelotrichales</taxon>
        <taxon>Coprobacillaceae</taxon>
        <taxon>Faecalibacillus</taxon>
    </lineage>
</organism>
<dbReference type="RefSeq" id="WP_106988829.1">
    <property type="nucleotide sequence ID" value="NZ_DAWBWI010000245.1"/>
</dbReference>
<dbReference type="InterPro" id="IPR003501">
    <property type="entry name" value="PTS_EIIB_2/3"/>
</dbReference>
<evidence type="ECO:0000313" key="9">
    <source>
        <dbReference type="EMBL" id="MCB8611224.1"/>
    </source>
</evidence>
<dbReference type="Gene3D" id="3.40.50.2300">
    <property type="match status" value="1"/>
</dbReference>
<evidence type="ECO:0000313" key="11">
    <source>
        <dbReference type="Proteomes" id="UP000241201"/>
    </source>
</evidence>
<proteinExistence type="predicted"/>
<feature type="domain" description="PTS EIIB type-3" evidence="8">
    <location>
        <begin position="1"/>
        <end position="101"/>
    </location>
</feature>
<sequence>MYKILLCCVSGVTTNKLVKAVKESAKQKDIKVMCWAVGSKSVGLSWADADCVLLAPQSASELSKFEEMIHGVIPCALINENDFVEMNGEAVLNQALDLIKK</sequence>
<accession>A0A2T3FKL1</accession>
<keyword evidence="3 10" id="KW-0762">Sugar transport</keyword>
<dbReference type="EMBL" id="PYLP01000027">
    <property type="protein sequence ID" value="PST35827.1"/>
    <property type="molecule type" value="Genomic_DNA"/>
</dbReference>
<dbReference type="PROSITE" id="PS51100">
    <property type="entry name" value="PTS_EIIB_TYPE_3"/>
    <property type="match status" value="1"/>
</dbReference>
<evidence type="ECO:0000256" key="6">
    <source>
        <dbReference type="ARBA" id="ARBA00022777"/>
    </source>
</evidence>
<evidence type="ECO:0000256" key="7">
    <source>
        <dbReference type="PROSITE-ProRule" id="PRU00423"/>
    </source>
</evidence>
<dbReference type="SUPFAM" id="SSF52794">
    <property type="entry name" value="PTS system IIB component-like"/>
    <property type="match status" value="1"/>
</dbReference>
<keyword evidence="11" id="KW-1185">Reference proteome</keyword>
<keyword evidence="4" id="KW-0808">Transferase</keyword>
<keyword evidence="5" id="KW-0598">Phosphotransferase system</keyword>
<keyword evidence="1" id="KW-0813">Transport</keyword>
<dbReference type="GeneID" id="77471881"/>
<evidence type="ECO:0000256" key="4">
    <source>
        <dbReference type="ARBA" id="ARBA00022679"/>
    </source>
</evidence>
<gene>
    <name evidence="10" type="ORF">C7U55_12390</name>
    <name evidence="9" type="ORF">LJD69_11540</name>
</gene>
<dbReference type="GO" id="GO:0016301">
    <property type="term" value="F:kinase activity"/>
    <property type="evidence" value="ECO:0007669"/>
    <property type="project" value="UniProtKB-KW"/>
</dbReference>